<comment type="caution">
    <text evidence="1">The sequence shown here is derived from an EMBL/GenBank/DDBJ whole genome shotgun (WGS) entry which is preliminary data.</text>
</comment>
<evidence type="ECO:0000313" key="1">
    <source>
        <dbReference type="EMBL" id="PZW28381.1"/>
    </source>
</evidence>
<proteinExistence type="predicted"/>
<dbReference type="AlphaFoldDB" id="A0A326U6Z0"/>
<name>A0A326U6Z0_THEHA</name>
<keyword evidence="2" id="KW-1185">Reference proteome</keyword>
<dbReference type="Proteomes" id="UP000248806">
    <property type="component" value="Unassembled WGS sequence"/>
</dbReference>
<evidence type="ECO:0000313" key="2">
    <source>
        <dbReference type="Proteomes" id="UP000248806"/>
    </source>
</evidence>
<dbReference type="EMBL" id="QKUF01000010">
    <property type="protein sequence ID" value="PZW28381.1"/>
    <property type="molecule type" value="Genomic_DNA"/>
</dbReference>
<gene>
    <name evidence="1" type="ORF">EI42_03135</name>
</gene>
<accession>A0A326U6Z0</accession>
<sequence>MKYASQYFCVYYPLDTLKILGITPADYDKFMHLYALPMKEIKQRLIAERKLYDTFKYQFHALQSHLITAIRSL</sequence>
<protein>
    <submittedName>
        <fullName evidence="1">Uncharacterized protein</fullName>
    </submittedName>
</protein>
<reference evidence="1 2" key="1">
    <citation type="submission" date="2018-06" db="EMBL/GenBank/DDBJ databases">
        <title>Genomic Encyclopedia of Archaeal and Bacterial Type Strains, Phase II (KMG-II): from individual species to whole genera.</title>
        <authorList>
            <person name="Goeker M."/>
        </authorList>
    </citation>
    <scope>NUCLEOTIDE SEQUENCE [LARGE SCALE GENOMIC DNA]</scope>
    <source>
        <strain evidence="1 2">ATCC BAA-1881</strain>
    </source>
</reference>
<organism evidence="1 2">
    <name type="scientific">Thermosporothrix hazakensis</name>
    <dbReference type="NCBI Taxonomy" id="644383"/>
    <lineage>
        <taxon>Bacteria</taxon>
        <taxon>Bacillati</taxon>
        <taxon>Chloroflexota</taxon>
        <taxon>Ktedonobacteria</taxon>
        <taxon>Ktedonobacterales</taxon>
        <taxon>Thermosporotrichaceae</taxon>
        <taxon>Thermosporothrix</taxon>
    </lineage>
</organism>